<dbReference type="InterPro" id="IPR052705">
    <property type="entry name" value="Gliding_Motility_GTPase"/>
</dbReference>
<dbReference type="CDD" id="cd00882">
    <property type="entry name" value="Ras_like_GTPase"/>
    <property type="match status" value="1"/>
</dbReference>
<evidence type="ECO:0000256" key="2">
    <source>
        <dbReference type="ARBA" id="ARBA00022741"/>
    </source>
</evidence>
<keyword evidence="4" id="KW-0342">GTP-binding</keyword>
<keyword evidence="2" id="KW-0547">Nucleotide-binding</keyword>
<dbReference type="GO" id="GO:0005525">
    <property type="term" value="F:GTP binding"/>
    <property type="evidence" value="ECO:0007669"/>
    <property type="project" value="UniProtKB-KW"/>
</dbReference>
<gene>
    <name evidence="5" type="ORF">GQF02_12600</name>
</gene>
<evidence type="ECO:0000256" key="3">
    <source>
        <dbReference type="ARBA" id="ARBA00022801"/>
    </source>
</evidence>
<dbReference type="SUPFAM" id="SSF52540">
    <property type="entry name" value="P-loop containing nucleoside triphosphate hydrolases"/>
    <property type="match status" value="1"/>
</dbReference>
<dbReference type="EMBL" id="WSSB01000012">
    <property type="protein sequence ID" value="MXR37814.1"/>
    <property type="molecule type" value="Genomic_DNA"/>
</dbReference>
<dbReference type="PANTHER" id="PTHR42708">
    <property type="entry name" value="ATP/GTP-BINDING PROTEIN-RELATED"/>
    <property type="match status" value="1"/>
</dbReference>
<dbReference type="RefSeq" id="WP_160797627.1">
    <property type="nucleotide sequence ID" value="NZ_WSSB01000012.1"/>
</dbReference>
<evidence type="ECO:0000256" key="1">
    <source>
        <dbReference type="ARBA" id="ARBA00005290"/>
    </source>
</evidence>
<name>A0A845BRF4_9NEIS</name>
<comment type="similarity">
    <text evidence="1">Belongs to the GPN-loop GTPase family.</text>
</comment>
<evidence type="ECO:0000313" key="6">
    <source>
        <dbReference type="Proteomes" id="UP000467214"/>
    </source>
</evidence>
<dbReference type="Pfam" id="PF03029">
    <property type="entry name" value="ATP_bind_1"/>
    <property type="match status" value="1"/>
</dbReference>
<dbReference type="Gene3D" id="3.40.50.300">
    <property type="entry name" value="P-loop containing nucleotide triphosphate hydrolases"/>
    <property type="match status" value="1"/>
</dbReference>
<proteinExistence type="inferred from homology"/>
<dbReference type="Proteomes" id="UP000467214">
    <property type="component" value="Unassembled WGS sequence"/>
</dbReference>
<accession>A0A845BRF4</accession>
<dbReference type="InterPro" id="IPR004130">
    <property type="entry name" value="Gpn"/>
</dbReference>
<sequence length="180" mass="19605">MRQQDNKIIFTGPVGAGKTTAIGSISEISPVSTDVQASDMTLNRKGETTIALDYGLMQLGDGVRVHLYGTPGQERFDFMWEIISKGAIGLIVLIDNSRPNPSGDLQFFLNAFKTLRTHAPLVIGVTKTDQAPQPSVEVYATLLEKFGLHPPILEVDPRNGDEVRQLLMALLFTIDPGLEG</sequence>
<dbReference type="AlphaFoldDB" id="A0A845BRF4"/>
<keyword evidence="6" id="KW-1185">Reference proteome</keyword>
<comment type="caution">
    <text evidence="5">The sequence shown here is derived from an EMBL/GenBank/DDBJ whole genome shotgun (WGS) entry which is preliminary data.</text>
</comment>
<dbReference type="InterPro" id="IPR027417">
    <property type="entry name" value="P-loop_NTPase"/>
</dbReference>
<protein>
    <submittedName>
        <fullName evidence="5">GTP-binding protein</fullName>
    </submittedName>
</protein>
<dbReference type="PANTHER" id="PTHR42708:SF1">
    <property type="entry name" value="GLIDING MOTILITY PROTEIN MGLA"/>
    <property type="match status" value="1"/>
</dbReference>
<organism evidence="5 6">
    <name type="scientific">Craterilacuibacter sinensis</name>
    <dbReference type="NCBI Taxonomy" id="2686017"/>
    <lineage>
        <taxon>Bacteria</taxon>
        <taxon>Pseudomonadati</taxon>
        <taxon>Pseudomonadota</taxon>
        <taxon>Betaproteobacteria</taxon>
        <taxon>Neisseriales</taxon>
        <taxon>Neisseriaceae</taxon>
        <taxon>Craterilacuibacter</taxon>
    </lineage>
</organism>
<evidence type="ECO:0000313" key="5">
    <source>
        <dbReference type="EMBL" id="MXR37814.1"/>
    </source>
</evidence>
<keyword evidence="3" id="KW-0378">Hydrolase</keyword>
<evidence type="ECO:0000256" key="4">
    <source>
        <dbReference type="ARBA" id="ARBA00023134"/>
    </source>
</evidence>
<reference evidence="5 6" key="1">
    <citation type="submission" date="2019-12" db="EMBL/GenBank/DDBJ databases">
        <title>Neisseriaceae gen. nov. sp. Genome sequencing and assembly.</title>
        <authorList>
            <person name="Liu Z."/>
            <person name="Li A."/>
        </authorList>
    </citation>
    <scope>NUCLEOTIDE SEQUENCE [LARGE SCALE GENOMIC DNA]</scope>
    <source>
        <strain evidence="5 6">B2N2-7</strain>
    </source>
</reference>
<dbReference type="GO" id="GO:0016787">
    <property type="term" value="F:hydrolase activity"/>
    <property type="evidence" value="ECO:0007669"/>
    <property type="project" value="UniProtKB-KW"/>
</dbReference>